<evidence type="ECO:0000256" key="1">
    <source>
        <dbReference type="ARBA" id="ARBA00008361"/>
    </source>
</evidence>
<organism evidence="6 7">
    <name type="scientific">Aspergillus taichungensis</name>
    <dbReference type="NCBI Taxonomy" id="482145"/>
    <lineage>
        <taxon>Eukaryota</taxon>
        <taxon>Fungi</taxon>
        <taxon>Dikarya</taxon>
        <taxon>Ascomycota</taxon>
        <taxon>Pezizomycotina</taxon>
        <taxon>Eurotiomycetes</taxon>
        <taxon>Eurotiomycetidae</taxon>
        <taxon>Eurotiales</taxon>
        <taxon>Aspergillaceae</taxon>
        <taxon>Aspergillus</taxon>
        <taxon>Aspergillus subgen. Circumdati</taxon>
    </lineage>
</organism>
<dbReference type="Proteomes" id="UP000235023">
    <property type="component" value="Unassembled WGS sequence"/>
</dbReference>
<sequence>MTDSAARILNIGRRAMEGNLRTEIVEGLQANPAQLPSLLLWDDEGLRLFNRLAQSKPYYLGSKEGEILKKHVAAIAAQIPSGAVIIELGCGDLYKTRLILSALEQQRRAVSYLALDVSAQELSTSLDALEQEFVGTALIDIRGLHGTYDDCAHWISQGASLGKNVIFLWMGNSMTNGGFDGAQAVLRDAAAACKRNGLGVQFLVSCDACQDPVRLMAAYDADAPRLREFILHGLDNANRVLGRPVFQPADWAVHAQYDAKHSMVDVSYTPIRELVLYVEDGRPPVSLQPGAKVRAITSGKWSSRQMDAVAHGAHLQVEQTWMDDDRIYAFHLLRPQTRAKCSVCPPVSSTWTVPERPSSVRIS</sequence>
<feature type="domain" description="Histidine-specific methyltransferase SAM-dependent" evidence="5">
    <location>
        <begin position="21"/>
        <end position="334"/>
    </location>
</feature>
<evidence type="ECO:0000256" key="4">
    <source>
        <dbReference type="ARBA" id="ARBA00022691"/>
    </source>
</evidence>
<keyword evidence="3 6" id="KW-0808">Transferase</keyword>
<protein>
    <submittedName>
        <fullName evidence="6">Histidine-specific methyltransferase</fullName>
    </submittedName>
</protein>
<reference evidence="7" key="1">
    <citation type="submission" date="2017-12" db="EMBL/GenBank/DDBJ databases">
        <authorList>
            <consortium name="DOE Joint Genome Institute"/>
            <person name="Mondo S.J."/>
            <person name="Kjaerbolling I."/>
            <person name="Vesth T.C."/>
            <person name="Frisvad J.C."/>
            <person name="Nybo J.L."/>
            <person name="Theobald S."/>
            <person name="Kuo A."/>
            <person name="Bowyer P."/>
            <person name="Matsuda Y."/>
            <person name="Lyhne E.K."/>
            <person name="Kogle M.E."/>
            <person name="Clum A."/>
            <person name="Lipzen A."/>
            <person name="Salamov A."/>
            <person name="Ngan C.Y."/>
            <person name="Daum C."/>
            <person name="Chiniquy J."/>
            <person name="Barry K."/>
            <person name="LaButti K."/>
            <person name="Haridas S."/>
            <person name="Simmons B.A."/>
            <person name="Magnuson J.K."/>
            <person name="Mortensen U.H."/>
            <person name="Larsen T.O."/>
            <person name="Grigoriev I.V."/>
            <person name="Baker S.E."/>
            <person name="Andersen M.R."/>
            <person name="Nordberg H.P."/>
            <person name="Cantor M.N."/>
            <person name="Hua S.X."/>
        </authorList>
    </citation>
    <scope>NUCLEOTIDE SEQUENCE [LARGE SCALE GENOMIC DNA]</scope>
    <source>
        <strain evidence="7">IBT 19404</strain>
    </source>
</reference>
<dbReference type="PANTHER" id="PTHR43397">
    <property type="entry name" value="ERGOTHIONEINE BIOSYNTHESIS PROTEIN 1"/>
    <property type="match status" value="1"/>
</dbReference>
<keyword evidence="7" id="KW-1185">Reference proteome</keyword>
<evidence type="ECO:0000259" key="5">
    <source>
        <dbReference type="Pfam" id="PF10017"/>
    </source>
</evidence>
<dbReference type="InterPro" id="IPR019257">
    <property type="entry name" value="MeTrfase_dom"/>
</dbReference>
<dbReference type="InterPro" id="IPR017804">
    <property type="entry name" value="MeTrfase_EgtD-like"/>
</dbReference>
<dbReference type="InterPro" id="IPR017805">
    <property type="entry name" value="SAM_MeTrfase_EasF-type_put"/>
</dbReference>
<dbReference type="GO" id="GO:0008168">
    <property type="term" value="F:methyltransferase activity"/>
    <property type="evidence" value="ECO:0007669"/>
    <property type="project" value="UniProtKB-KW"/>
</dbReference>
<dbReference type="OrthoDB" id="659at2759"/>
<accession>A0A2J5HNX5</accession>
<dbReference type="Gene3D" id="3.40.50.150">
    <property type="entry name" value="Vaccinia Virus protein VP39"/>
    <property type="match status" value="1"/>
</dbReference>
<evidence type="ECO:0000256" key="2">
    <source>
        <dbReference type="ARBA" id="ARBA00022603"/>
    </source>
</evidence>
<keyword evidence="2 6" id="KW-0489">Methyltransferase</keyword>
<comment type="similarity">
    <text evidence="1">Belongs to the methyltransferase superfamily.</text>
</comment>
<dbReference type="InterPro" id="IPR029063">
    <property type="entry name" value="SAM-dependent_MTases_sf"/>
</dbReference>
<dbReference type="GO" id="GO:0032259">
    <property type="term" value="P:methylation"/>
    <property type="evidence" value="ECO:0007669"/>
    <property type="project" value="UniProtKB-KW"/>
</dbReference>
<name>A0A2J5HNX5_9EURO</name>
<dbReference type="PIRSF" id="PIRSF018005">
    <property type="entry name" value="UCP018005"/>
    <property type="match status" value="1"/>
</dbReference>
<gene>
    <name evidence="6" type="ORF">BDW42DRAFT_174115</name>
</gene>
<keyword evidence="4" id="KW-0949">S-adenosyl-L-methionine</keyword>
<proteinExistence type="inferred from homology"/>
<evidence type="ECO:0000313" key="7">
    <source>
        <dbReference type="Proteomes" id="UP000235023"/>
    </source>
</evidence>
<dbReference type="Pfam" id="PF10017">
    <property type="entry name" value="Methyltransf_33"/>
    <property type="match status" value="1"/>
</dbReference>
<dbReference type="PANTHER" id="PTHR43397:SF2">
    <property type="entry name" value="HISTIDINE-SPECIFIC METHYLTRANSFERASE SAM-DEPENDENT DOMAIN-CONTAINING PROTEIN"/>
    <property type="match status" value="1"/>
</dbReference>
<evidence type="ECO:0000256" key="3">
    <source>
        <dbReference type="ARBA" id="ARBA00022679"/>
    </source>
</evidence>
<dbReference type="NCBIfam" id="TIGR03439">
    <property type="entry name" value="methyl_EasF"/>
    <property type="match status" value="1"/>
</dbReference>
<dbReference type="EMBL" id="KZ559569">
    <property type="protein sequence ID" value="PLN78901.1"/>
    <property type="molecule type" value="Genomic_DNA"/>
</dbReference>
<dbReference type="InterPro" id="IPR051128">
    <property type="entry name" value="EgtD_Methyltrsf_superfamily"/>
</dbReference>
<dbReference type="AlphaFoldDB" id="A0A2J5HNX5"/>
<evidence type="ECO:0000313" key="6">
    <source>
        <dbReference type="EMBL" id="PLN78901.1"/>
    </source>
</evidence>